<keyword evidence="19" id="KW-1185">Reference proteome</keyword>
<dbReference type="GO" id="GO:0012505">
    <property type="term" value="C:endomembrane system"/>
    <property type="evidence" value="ECO:0007669"/>
    <property type="project" value="UniProtKB-SubCell"/>
</dbReference>
<feature type="transmembrane region" description="Helical" evidence="17">
    <location>
        <begin position="99"/>
        <end position="119"/>
    </location>
</feature>
<dbReference type="RefSeq" id="XP_004933275.1">
    <property type="nucleotide sequence ID" value="XM_004933218.5"/>
</dbReference>
<evidence type="ECO:0000256" key="14">
    <source>
        <dbReference type="ARBA" id="ARBA00049296"/>
    </source>
</evidence>
<evidence type="ECO:0000256" key="15">
    <source>
        <dbReference type="ARBA" id="ARBA00049322"/>
    </source>
</evidence>
<evidence type="ECO:0000256" key="16">
    <source>
        <dbReference type="ARBA" id="ARBA00049428"/>
    </source>
</evidence>
<comment type="catalytic activity">
    <reaction evidence="1">
        <text>9-(9Z-hexadecenoyloxy)-octadecanoate + H2O = (9Z)-hexadecenoate + 9-hydroxy-octadecanoate + H(+)</text>
        <dbReference type="Rhea" id="RHEA:52068"/>
        <dbReference type="ChEBI" id="CHEBI:15377"/>
        <dbReference type="ChEBI" id="CHEBI:15378"/>
        <dbReference type="ChEBI" id="CHEBI:32372"/>
        <dbReference type="ChEBI" id="CHEBI:136286"/>
        <dbReference type="ChEBI" id="CHEBI:136309"/>
    </reaction>
    <physiologicalReaction direction="left-to-right" evidence="1">
        <dbReference type="Rhea" id="RHEA:52069"/>
    </physiologicalReaction>
</comment>
<evidence type="ECO:0000256" key="9">
    <source>
        <dbReference type="ARBA" id="ARBA00047863"/>
    </source>
</evidence>
<reference evidence="18" key="2">
    <citation type="submission" date="2022-06" db="UniProtKB">
        <authorList>
            <consortium name="EnsemblMetazoa"/>
        </authorList>
    </citation>
    <scope>IDENTIFICATION</scope>
    <source>
        <strain evidence="18">p50T (Dazao)</strain>
    </source>
</reference>
<comment type="subcellular location">
    <subcellularLocation>
        <location evidence="2">Endomembrane system</location>
        <topology evidence="2">Multi-pass membrane protein</topology>
    </subcellularLocation>
</comment>
<dbReference type="GO" id="GO:0016020">
    <property type="term" value="C:membrane"/>
    <property type="evidence" value="ECO:0007669"/>
    <property type="project" value="InterPro"/>
</dbReference>
<evidence type="ECO:0000313" key="18">
    <source>
        <dbReference type="EnsemblMetazoa" id="XP_004933275.1"/>
    </source>
</evidence>
<comment type="catalytic activity">
    <reaction evidence="7">
        <text>12-hexadecanoyloxy-octadecanoate + H2O = 12-hydroxyoctadecanoate + hexadecanoate + H(+)</text>
        <dbReference type="Rhea" id="RHEA:52056"/>
        <dbReference type="ChEBI" id="CHEBI:7896"/>
        <dbReference type="ChEBI" id="CHEBI:15377"/>
        <dbReference type="ChEBI" id="CHEBI:15378"/>
        <dbReference type="ChEBI" id="CHEBI:83677"/>
        <dbReference type="ChEBI" id="CHEBI:84201"/>
    </reaction>
    <physiologicalReaction direction="left-to-right" evidence="7">
        <dbReference type="Rhea" id="RHEA:52057"/>
    </physiologicalReaction>
</comment>
<comment type="catalytic activity">
    <reaction evidence="15">
        <text>13-(9Z-hexadecenoyloxy)-octadecanoate + H2O = 13-hydroxy-octadecanoate + (9Z)-hexadecenoate + H(+)</text>
        <dbReference type="Rhea" id="RHEA:52076"/>
        <dbReference type="ChEBI" id="CHEBI:15377"/>
        <dbReference type="ChEBI" id="CHEBI:15378"/>
        <dbReference type="ChEBI" id="CHEBI:32372"/>
        <dbReference type="ChEBI" id="CHEBI:136304"/>
        <dbReference type="ChEBI" id="CHEBI:136315"/>
    </reaction>
    <physiologicalReaction direction="left-to-right" evidence="15">
        <dbReference type="Rhea" id="RHEA:52077"/>
    </physiologicalReaction>
</comment>
<reference evidence="19" key="1">
    <citation type="journal article" date="2008" name="Insect Biochem. Mol. Biol.">
        <title>The genome of a lepidopteran model insect, the silkworm Bombyx mori.</title>
        <authorList>
            <consortium name="International Silkworm Genome Consortium"/>
        </authorList>
    </citation>
    <scope>NUCLEOTIDE SEQUENCE [LARGE SCALE GENOMIC DNA]</scope>
    <source>
        <strain evidence="19">p50T</strain>
    </source>
</reference>
<dbReference type="Pfam" id="PF04750">
    <property type="entry name" value="Far-17a_AIG1"/>
    <property type="match status" value="1"/>
</dbReference>
<proteinExistence type="inferred from homology"/>
<dbReference type="EnsemblMetazoa" id="XM_004933218.4">
    <property type="protein sequence ID" value="XP_004933275.1"/>
    <property type="gene ID" value="LOC101745637"/>
</dbReference>
<feature type="transmembrane region" description="Helical" evidence="17">
    <location>
        <begin position="55"/>
        <end position="78"/>
    </location>
</feature>
<evidence type="ECO:0000256" key="1">
    <source>
        <dbReference type="ARBA" id="ARBA00000923"/>
    </source>
</evidence>
<comment type="catalytic activity">
    <reaction evidence="10">
        <text>12-octadecanoyloxy-octadecanoate + H2O = 12-hydroxyoctadecanoate + octadecanoate + H(+)</text>
        <dbReference type="Rhea" id="RHEA:52080"/>
        <dbReference type="ChEBI" id="CHEBI:15377"/>
        <dbReference type="ChEBI" id="CHEBI:15378"/>
        <dbReference type="ChEBI" id="CHEBI:25629"/>
        <dbReference type="ChEBI" id="CHEBI:84201"/>
        <dbReference type="ChEBI" id="CHEBI:136330"/>
    </reaction>
    <physiologicalReaction direction="left-to-right" evidence="10">
        <dbReference type="Rhea" id="RHEA:52081"/>
    </physiologicalReaction>
</comment>
<keyword evidence="5 17" id="KW-1133">Transmembrane helix</keyword>
<feature type="transmembrane region" description="Helical" evidence="17">
    <location>
        <begin position="170"/>
        <end position="188"/>
    </location>
</feature>
<dbReference type="AlphaFoldDB" id="A0A8R2ARM8"/>
<dbReference type="PANTHER" id="PTHR10989">
    <property type="entry name" value="ANDROGEN-INDUCED PROTEIN 1-RELATED"/>
    <property type="match status" value="1"/>
</dbReference>
<dbReference type="OrthoDB" id="1898221at2759"/>
<feature type="transmembrane region" description="Helical" evidence="17">
    <location>
        <begin position="208"/>
        <end position="225"/>
    </location>
</feature>
<evidence type="ECO:0000256" key="3">
    <source>
        <dbReference type="ARBA" id="ARBA00009300"/>
    </source>
</evidence>
<evidence type="ECO:0000256" key="11">
    <source>
        <dbReference type="ARBA" id="ARBA00048701"/>
    </source>
</evidence>
<evidence type="ECO:0000256" key="17">
    <source>
        <dbReference type="SAM" id="Phobius"/>
    </source>
</evidence>
<accession>A0A8R2ARM8</accession>
<dbReference type="Proteomes" id="UP000005204">
    <property type="component" value="Unassembled WGS sequence"/>
</dbReference>
<evidence type="ECO:0000256" key="13">
    <source>
        <dbReference type="ARBA" id="ARBA00049221"/>
    </source>
</evidence>
<comment type="catalytic activity">
    <reaction evidence="8">
        <text>13-octadecanoyloxy-octadecanoate + H2O = 13-hydroxy-octadecanoate + octadecanoate + H(+)</text>
        <dbReference type="Rhea" id="RHEA:52084"/>
        <dbReference type="ChEBI" id="CHEBI:15377"/>
        <dbReference type="ChEBI" id="CHEBI:15378"/>
        <dbReference type="ChEBI" id="CHEBI:25629"/>
        <dbReference type="ChEBI" id="CHEBI:136304"/>
        <dbReference type="ChEBI" id="CHEBI:136335"/>
    </reaction>
    <physiologicalReaction direction="left-to-right" evidence="8">
        <dbReference type="Rhea" id="RHEA:52085"/>
    </physiologicalReaction>
</comment>
<keyword evidence="4 17" id="KW-0812">Transmembrane</keyword>
<dbReference type="KEGG" id="bmor:101745637"/>
<evidence type="ECO:0000256" key="10">
    <source>
        <dbReference type="ARBA" id="ARBA00048680"/>
    </source>
</evidence>
<evidence type="ECO:0000256" key="7">
    <source>
        <dbReference type="ARBA" id="ARBA00047368"/>
    </source>
</evidence>
<comment type="catalytic activity">
    <reaction evidence="14">
        <text>13-(9Z-octadecenoyloxy)-octadecanoate + H2O = 13-hydroxy-octadecanoate + (9Z)-octadecenoate + H(+)</text>
        <dbReference type="Rhea" id="RHEA:52064"/>
        <dbReference type="ChEBI" id="CHEBI:15377"/>
        <dbReference type="ChEBI" id="CHEBI:15378"/>
        <dbReference type="ChEBI" id="CHEBI:30823"/>
        <dbReference type="ChEBI" id="CHEBI:136303"/>
        <dbReference type="ChEBI" id="CHEBI:136304"/>
    </reaction>
    <physiologicalReaction direction="left-to-right" evidence="14">
        <dbReference type="Rhea" id="RHEA:52065"/>
    </physiologicalReaction>
</comment>
<comment type="catalytic activity">
    <reaction evidence="11">
        <text>12-(9Z-octadecenoyloxy)-octadecanoate + H2O = 12-hydroxyoctadecanoate + (9Z)-octadecenoate + H(+)</text>
        <dbReference type="Rhea" id="RHEA:52060"/>
        <dbReference type="ChEBI" id="CHEBI:15377"/>
        <dbReference type="ChEBI" id="CHEBI:15378"/>
        <dbReference type="ChEBI" id="CHEBI:30823"/>
        <dbReference type="ChEBI" id="CHEBI:84201"/>
        <dbReference type="ChEBI" id="CHEBI:136302"/>
    </reaction>
    <physiologicalReaction direction="left-to-right" evidence="11">
        <dbReference type="Rhea" id="RHEA:52061"/>
    </physiologicalReaction>
</comment>
<comment type="catalytic activity">
    <reaction evidence="12">
        <text>9-(9Z-octadecenoyloxy)-octadecanoate + H2O = 9-hydroxy-octadecanoate + (9Z)-octadecenoate + H(+)</text>
        <dbReference type="Rhea" id="RHEA:52048"/>
        <dbReference type="ChEBI" id="CHEBI:15377"/>
        <dbReference type="ChEBI" id="CHEBI:15378"/>
        <dbReference type="ChEBI" id="CHEBI:30823"/>
        <dbReference type="ChEBI" id="CHEBI:136282"/>
        <dbReference type="ChEBI" id="CHEBI:136286"/>
    </reaction>
    <physiologicalReaction direction="left-to-right" evidence="12">
        <dbReference type="Rhea" id="RHEA:52049"/>
    </physiologicalReaction>
</comment>
<feature type="transmembrane region" description="Helical" evidence="17">
    <location>
        <begin position="139"/>
        <end position="158"/>
    </location>
</feature>
<comment type="catalytic activity">
    <reaction evidence="9">
        <text>9-hexadecanoyloxy-octadecanoate + H2O = 9-hydroxy-octadecanoate + hexadecanoate + H(+)</text>
        <dbReference type="Rhea" id="RHEA:52052"/>
        <dbReference type="ChEBI" id="CHEBI:7896"/>
        <dbReference type="ChEBI" id="CHEBI:15377"/>
        <dbReference type="ChEBI" id="CHEBI:15378"/>
        <dbReference type="ChEBI" id="CHEBI:83670"/>
        <dbReference type="ChEBI" id="CHEBI:136286"/>
    </reaction>
    <physiologicalReaction direction="left-to-right" evidence="9">
        <dbReference type="Rhea" id="RHEA:52053"/>
    </physiologicalReaction>
</comment>
<dbReference type="GeneID" id="101745637"/>
<evidence type="ECO:0000313" key="19">
    <source>
        <dbReference type="Proteomes" id="UP000005204"/>
    </source>
</evidence>
<evidence type="ECO:0000256" key="5">
    <source>
        <dbReference type="ARBA" id="ARBA00022989"/>
    </source>
</evidence>
<evidence type="ECO:0000256" key="8">
    <source>
        <dbReference type="ARBA" id="ARBA00047427"/>
    </source>
</evidence>
<keyword evidence="6 17" id="KW-0472">Membrane</keyword>
<name>A0A8R2ARM8_BOMMO</name>
<comment type="similarity">
    <text evidence="3">Belongs to the AIG1 family.</text>
</comment>
<sequence length="271" mass="32224">MSYQIYFRLLGYVLSIAMHISNLLYIQYAILSANVSEGSMENFGTGTFKNMEYRYFTTWTAGLQIGYAALGTLCDLLVLLNRHKENYRLPKYLGSSREIIFAGLVWPSSWVVFTVFWTLLHYDRSLIFPAYLDKIITRLSNHVIHTMIVPVVVWEVMFWPRKPKSHYRNIAQLAIHMLAYIFVLHFTYHEHGVWLYPIFKAVQGTIHFYLLHFYVAAMCLMFYRLQWWLNSVIHGVEDVEKIRFIDSAVGRFSYRKWFTWAMLHERSQSRI</sequence>
<evidence type="ECO:0000256" key="12">
    <source>
        <dbReference type="ARBA" id="ARBA00048800"/>
    </source>
</evidence>
<evidence type="ECO:0000256" key="4">
    <source>
        <dbReference type="ARBA" id="ARBA00022692"/>
    </source>
</evidence>
<protein>
    <submittedName>
        <fullName evidence="18">Uncharacterized protein</fullName>
    </submittedName>
</protein>
<evidence type="ECO:0000256" key="2">
    <source>
        <dbReference type="ARBA" id="ARBA00004127"/>
    </source>
</evidence>
<organism evidence="18 19">
    <name type="scientific">Bombyx mori</name>
    <name type="common">Silk moth</name>
    <dbReference type="NCBI Taxonomy" id="7091"/>
    <lineage>
        <taxon>Eukaryota</taxon>
        <taxon>Metazoa</taxon>
        <taxon>Ecdysozoa</taxon>
        <taxon>Arthropoda</taxon>
        <taxon>Hexapoda</taxon>
        <taxon>Insecta</taxon>
        <taxon>Pterygota</taxon>
        <taxon>Neoptera</taxon>
        <taxon>Endopterygota</taxon>
        <taxon>Lepidoptera</taxon>
        <taxon>Glossata</taxon>
        <taxon>Ditrysia</taxon>
        <taxon>Bombycoidea</taxon>
        <taxon>Bombycidae</taxon>
        <taxon>Bombycinae</taxon>
        <taxon>Bombyx</taxon>
    </lineage>
</organism>
<feature type="transmembrane region" description="Helical" evidence="17">
    <location>
        <begin position="12"/>
        <end position="35"/>
    </location>
</feature>
<comment type="catalytic activity">
    <reaction evidence="13">
        <text>9-octadecanoyloxy-octadecanoate + H2O = 9-hydroxy-octadecanoate + octadecanoate + H(+)</text>
        <dbReference type="Rhea" id="RHEA:52096"/>
        <dbReference type="ChEBI" id="CHEBI:15377"/>
        <dbReference type="ChEBI" id="CHEBI:15378"/>
        <dbReference type="ChEBI" id="CHEBI:25629"/>
        <dbReference type="ChEBI" id="CHEBI:136286"/>
        <dbReference type="ChEBI" id="CHEBI:136373"/>
    </reaction>
    <physiologicalReaction direction="left-to-right" evidence="13">
        <dbReference type="Rhea" id="RHEA:52097"/>
    </physiologicalReaction>
</comment>
<evidence type="ECO:0000256" key="6">
    <source>
        <dbReference type="ARBA" id="ARBA00023136"/>
    </source>
</evidence>
<dbReference type="PANTHER" id="PTHR10989:SF16">
    <property type="entry name" value="AT02829P-RELATED"/>
    <property type="match status" value="1"/>
</dbReference>
<dbReference type="InterPro" id="IPR006838">
    <property type="entry name" value="ADTRP_AIG1"/>
</dbReference>
<comment type="catalytic activity">
    <reaction evidence="16">
        <text>12-(9Z-hexadecenoyloxy)-octadecanoate + H2O = 12-hydroxyoctadecanoate + (9Z)-hexadecenoate + H(+)</text>
        <dbReference type="Rhea" id="RHEA:52072"/>
        <dbReference type="ChEBI" id="CHEBI:15377"/>
        <dbReference type="ChEBI" id="CHEBI:15378"/>
        <dbReference type="ChEBI" id="CHEBI:32372"/>
        <dbReference type="ChEBI" id="CHEBI:84201"/>
        <dbReference type="ChEBI" id="CHEBI:136312"/>
    </reaction>
    <physiologicalReaction direction="left-to-right" evidence="16">
        <dbReference type="Rhea" id="RHEA:52073"/>
    </physiologicalReaction>
</comment>